<dbReference type="EMBL" id="BMGD01000008">
    <property type="protein sequence ID" value="GGB75761.1"/>
    <property type="molecule type" value="Genomic_DNA"/>
</dbReference>
<organism evidence="3 4">
    <name type="scientific">Blastomonas aquatica</name>
    <dbReference type="NCBI Taxonomy" id="1510276"/>
    <lineage>
        <taxon>Bacteria</taxon>
        <taxon>Pseudomonadati</taxon>
        <taxon>Pseudomonadota</taxon>
        <taxon>Alphaproteobacteria</taxon>
        <taxon>Sphingomonadales</taxon>
        <taxon>Sphingomonadaceae</taxon>
        <taxon>Blastomonas</taxon>
    </lineage>
</organism>
<accession>A0ABQ1JT59</accession>
<feature type="domain" description="Peptidase A2" evidence="2">
    <location>
        <begin position="12"/>
        <end position="87"/>
    </location>
</feature>
<dbReference type="Proteomes" id="UP000614261">
    <property type="component" value="Unassembled WGS sequence"/>
</dbReference>
<reference evidence="4" key="1">
    <citation type="journal article" date="2019" name="Int. J. Syst. Evol. Microbiol.">
        <title>The Global Catalogue of Microorganisms (GCM) 10K type strain sequencing project: providing services to taxonomists for standard genome sequencing and annotation.</title>
        <authorList>
            <consortium name="The Broad Institute Genomics Platform"/>
            <consortium name="The Broad Institute Genome Sequencing Center for Infectious Disease"/>
            <person name="Wu L."/>
            <person name="Ma J."/>
        </authorList>
    </citation>
    <scope>NUCLEOTIDE SEQUENCE [LARGE SCALE GENOMIC DNA]</scope>
    <source>
        <strain evidence="4">CGMCC 1.12851</strain>
    </source>
</reference>
<evidence type="ECO:0000256" key="1">
    <source>
        <dbReference type="ARBA" id="ARBA00022801"/>
    </source>
</evidence>
<dbReference type="InterPro" id="IPR001995">
    <property type="entry name" value="Peptidase_A2_cat"/>
</dbReference>
<dbReference type="Pfam" id="PF13975">
    <property type="entry name" value="gag-asp_proteas"/>
    <property type="match status" value="1"/>
</dbReference>
<sequence length="112" mass="11676">MQIDAHVNGVPIEFQLDTGASHTIMSAADARLAEVDTEGQTQLAVVGGTITAHYGSANTFDVAGNRIRGHRVIIVEKLGRSLLGMDTITSLGAPVLSIRIPKKQAVSLAAGD</sequence>
<dbReference type="Gene3D" id="2.40.70.10">
    <property type="entry name" value="Acid Proteases"/>
    <property type="match status" value="1"/>
</dbReference>
<evidence type="ECO:0000259" key="2">
    <source>
        <dbReference type="PROSITE" id="PS50175"/>
    </source>
</evidence>
<comment type="caution">
    <text evidence="3">The sequence shown here is derived from an EMBL/GenBank/DDBJ whole genome shotgun (WGS) entry which is preliminary data.</text>
</comment>
<evidence type="ECO:0000313" key="3">
    <source>
        <dbReference type="EMBL" id="GGB75761.1"/>
    </source>
</evidence>
<evidence type="ECO:0000313" key="4">
    <source>
        <dbReference type="Proteomes" id="UP000614261"/>
    </source>
</evidence>
<keyword evidence="1" id="KW-0378">Hydrolase</keyword>
<dbReference type="SUPFAM" id="SSF50630">
    <property type="entry name" value="Acid proteases"/>
    <property type="match status" value="1"/>
</dbReference>
<gene>
    <name evidence="3" type="ORF">GCM10010833_33760</name>
</gene>
<keyword evidence="4" id="KW-1185">Reference proteome</keyword>
<proteinExistence type="predicted"/>
<dbReference type="PROSITE" id="PS50175">
    <property type="entry name" value="ASP_PROT_RETROV"/>
    <property type="match status" value="1"/>
</dbReference>
<protein>
    <recommendedName>
        <fullName evidence="2">Peptidase A2 domain-containing protein</fullName>
    </recommendedName>
</protein>
<name>A0ABQ1JT59_9SPHN</name>
<dbReference type="InterPro" id="IPR021109">
    <property type="entry name" value="Peptidase_aspartic_dom_sf"/>
</dbReference>